<feature type="compositionally biased region" description="Acidic residues" evidence="12">
    <location>
        <begin position="45"/>
        <end position="55"/>
    </location>
</feature>
<dbReference type="GO" id="GO:0000981">
    <property type="term" value="F:DNA-binding transcription factor activity, RNA polymerase II-specific"/>
    <property type="evidence" value="ECO:0007669"/>
    <property type="project" value="TreeGrafter"/>
</dbReference>
<dbReference type="EMBL" id="CAACVR010000056">
    <property type="protein sequence ID" value="VEU23763.1"/>
    <property type="molecule type" value="Genomic_DNA"/>
</dbReference>
<dbReference type="Pfam" id="PF01424">
    <property type="entry name" value="R3H"/>
    <property type="match status" value="1"/>
</dbReference>
<keyword evidence="3" id="KW-0479">Metal-binding</keyword>
<evidence type="ECO:0000259" key="15">
    <source>
        <dbReference type="PROSITE" id="PS51061"/>
    </source>
</evidence>
<keyword evidence="8" id="KW-0804">Transcription</keyword>
<dbReference type="PANTHER" id="PTHR12360:SF12">
    <property type="entry name" value="TRANSCRIPTIONAL REPRESSOR NF-X1"/>
    <property type="match status" value="1"/>
</dbReference>
<dbReference type="STRING" id="13370.A0A448YS82"/>
<dbReference type="SMART" id="SM00438">
    <property type="entry name" value="ZnF_NFX"/>
    <property type="match status" value="8"/>
</dbReference>
<feature type="domain" description="RING-type" evidence="14">
    <location>
        <begin position="83"/>
        <end position="133"/>
    </location>
</feature>
<feature type="domain" description="PHD-type" evidence="13">
    <location>
        <begin position="80"/>
        <end position="135"/>
    </location>
</feature>
<evidence type="ECO:0000256" key="9">
    <source>
        <dbReference type="ARBA" id="ARBA00023242"/>
    </source>
</evidence>
<keyword evidence="6" id="KW-0862">Zinc</keyword>
<dbReference type="Pfam" id="PF01422">
    <property type="entry name" value="zf-NF-X1"/>
    <property type="match status" value="6"/>
</dbReference>
<evidence type="ECO:0000313" key="16">
    <source>
        <dbReference type="EMBL" id="VEU23763.1"/>
    </source>
</evidence>
<dbReference type="PROSITE" id="PS50016">
    <property type="entry name" value="ZF_PHD_2"/>
    <property type="match status" value="1"/>
</dbReference>
<dbReference type="Gene3D" id="3.30.1370.50">
    <property type="entry name" value="R3H-like domain"/>
    <property type="match status" value="1"/>
</dbReference>
<evidence type="ECO:0000256" key="7">
    <source>
        <dbReference type="ARBA" id="ARBA00023015"/>
    </source>
</evidence>
<dbReference type="InterPro" id="IPR019787">
    <property type="entry name" value="Znf_PHD-finger"/>
</dbReference>
<dbReference type="GO" id="GO:0000977">
    <property type="term" value="F:RNA polymerase II transcription regulatory region sequence-specific DNA binding"/>
    <property type="evidence" value="ECO:0007669"/>
    <property type="project" value="TreeGrafter"/>
</dbReference>
<dbReference type="GO" id="GO:0000122">
    <property type="term" value="P:negative regulation of transcription by RNA polymerase II"/>
    <property type="evidence" value="ECO:0007669"/>
    <property type="project" value="TreeGrafter"/>
</dbReference>
<accession>A0A448YS82</accession>
<feature type="domain" description="R3H" evidence="15">
    <location>
        <begin position="731"/>
        <end position="795"/>
    </location>
</feature>
<dbReference type="PROSITE" id="PS51061">
    <property type="entry name" value="R3H"/>
    <property type="match status" value="1"/>
</dbReference>
<feature type="coiled-coil region" evidence="11">
    <location>
        <begin position="810"/>
        <end position="837"/>
    </location>
</feature>
<protein>
    <submittedName>
        <fullName evidence="16">DEKNAAC105033</fullName>
    </submittedName>
</protein>
<evidence type="ECO:0000256" key="1">
    <source>
        <dbReference type="ARBA" id="ARBA00004123"/>
    </source>
</evidence>
<dbReference type="GO" id="GO:0008270">
    <property type="term" value="F:zinc ion binding"/>
    <property type="evidence" value="ECO:0007669"/>
    <property type="project" value="UniProtKB-KW"/>
</dbReference>
<keyword evidence="7" id="KW-0805">Transcription regulation</keyword>
<dbReference type="InterPro" id="IPR001374">
    <property type="entry name" value="R3H_dom"/>
</dbReference>
<keyword evidence="4" id="KW-0677">Repeat</keyword>
<dbReference type="FunCoup" id="A0A448YS82">
    <property type="interactions" value="1020"/>
</dbReference>
<keyword evidence="9" id="KW-0539">Nucleus</keyword>
<evidence type="ECO:0000256" key="11">
    <source>
        <dbReference type="SAM" id="Coils"/>
    </source>
</evidence>
<dbReference type="Proteomes" id="UP000290900">
    <property type="component" value="Unassembled WGS sequence"/>
</dbReference>
<evidence type="ECO:0000259" key="13">
    <source>
        <dbReference type="PROSITE" id="PS50016"/>
    </source>
</evidence>
<comment type="similarity">
    <text evidence="2">Belongs to the NFX1 family.</text>
</comment>
<dbReference type="AlphaFoldDB" id="A0A448YS82"/>
<dbReference type="InterPro" id="IPR036867">
    <property type="entry name" value="R3H_dom_sf"/>
</dbReference>
<evidence type="ECO:0000313" key="17">
    <source>
        <dbReference type="Proteomes" id="UP000290900"/>
    </source>
</evidence>
<dbReference type="SMART" id="SM00393">
    <property type="entry name" value="R3H"/>
    <property type="match status" value="1"/>
</dbReference>
<name>A0A448YS82_BRENA</name>
<evidence type="ECO:0000256" key="5">
    <source>
        <dbReference type="ARBA" id="ARBA00022771"/>
    </source>
</evidence>
<keyword evidence="11" id="KW-0175">Coiled coil</keyword>
<dbReference type="InterPro" id="IPR034078">
    <property type="entry name" value="NFX1_fam"/>
</dbReference>
<sequence>MEGENTLIDAGLSASSGDHEGVIESGMGDIGISGLDKSETRDGDDGLDIDSDDQSDAFQDSDSLLSSLATRILDEIRKGTYTCMVCTGDIDSSSKIWSCPVCSRVFDLGCIRDWSKRGSSTQADSSWRCPSCNTTLHQLPKHYTCWCGKVVNPAENPLSPHSCGQTCGVKMKRCVHGCPLECHPGPHAEKCTAMGPLMRCRCGRESRQLPCEITPYRQGWSCGHVCDDLMPCGLHKCPRTCHSGLCGPCKVHVRVKCYCGKKENVIECGERDPRRSEKVSDDMGTVTAFVGCFSCAELCGVLLDCGIHRCPLSCHPTSSTSHTCPRSPSALAYCPCGKSKILDLQSEPRTSCLDPVPTCGQVCGKRLPCGHKCYWQCHEGPCAPCYSYVDVSCRCAHTTYSVACALAQEGYQPVCSHRCQAKLSCRRHACGRQCCAYEQMALTRERARAKAIRRHVLDPGSIDDSTIEAVHICTEECGRVLSCGKHRCHAACHSGKCPPCLESSSVDLVCSCGRTVVAAPVRCGTELPICPYPCQRPKACGHPLEPHHCHPDNVSCPPCTLLVTRTCQCDKHIPVKNVMCSQNVVSCGKVCGKILSCGEHKCTKICHLPGQCQQKCTQPCGKMLPCGHKCRQKCHAPLPCDPKSPCRVLMTLKCPCGRKSARFVCSEVSNGRKLECDDECIREQRNKLLFEALKIGDSTKSAGISPELITQKFSADTIYTPYVLSLYEVQPVWCASIEKALGDLVNGRLGRDSHHFSPMRSSQRRFVRELSEAYHIFSESQDPEPKRSVFVKADRSSSRPRLSLREALTVNQKVKEAEEARAERQELTNSMRQNSQDKHESYNAIAIRDVFFGITRDKLEEATDDLWQLKGTFTTIRNGQIKWVSENTFIFYADNYKEKSTLGEAELTSLCGMFQRRLQERNLAMKCCLAKIDDSASILYEMQSVGKGEDSVKADEDVESSAIKRQASLDTSSFDWY</sequence>
<evidence type="ECO:0000256" key="4">
    <source>
        <dbReference type="ARBA" id="ARBA00022737"/>
    </source>
</evidence>
<dbReference type="CDD" id="cd06008">
    <property type="entry name" value="NF-X1-zinc-finger"/>
    <property type="match status" value="5"/>
</dbReference>
<evidence type="ECO:0000256" key="12">
    <source>
        <dbReference type="SAM" id="MobiDB-lite"/>
    </source>
</evidence>
<dbReference type="InterPro" id="IPR000967">
    <property type="entry name" value="Znf_NFX1"/>
</dbReference>
<keyword evidence="17" id="KW-1185">Reference proteome</keyword>
<dbReference type="SUPFAM" id="SSF82708">
    <property type="entry name" value="R3H domain"/>
    <property type="match status" value="1"/>
</dbReference>
<keyword evidence="5 10" id="KW-0863">Zinc-finger</keyword>
<dbReference type="SUPFAM" id="SSF57850">
    <property type="entry name" value="RING/U-box"/>
    <property type="match status" value="1"/>
</dbReference>
<proteinExistence type="inferred from homology"/>
<evidence type="ECO:0000256" key="6">
    <source>
        <dbReference type="ARBA" id="ARBA00022833"/>
    </source>
</evidence>
<organism evidence="16 17">
    <name type="scientific">Brettanomyces naardenensis</name>
    <name type="common">Yeast</name>
    <dbReference type="NCBI Taxonomy" id="13370"/>
    <lineage>
        <taxon>Eukaryota</taxon>
        <taxon>Fungi</taxon>
        <taxon>Dikarya</taxon>
        <taxon>Ascomycota</taxon>
        <taxon>Saccharomycotina</taxon>
        <taxon>Pichiomycetes</taxon>
        <taxon>Pichiales</taxon>
        <taxon>Pichiaceae</taxon>
        <taxon>Brettanomyces</taxon>
    </lineage>
</organism>
<dbReference type="GO" id="GO:0005634">
    <property type="term" value="C:nucleus"/>
    <property type="evidence" value="ECO:0007669"/>
    <property type="project" value="UniProtKB-SubCell"/>
</dbReference>
<dbReference type="InParanoid" id="A0A448YS82"/>
<dbReference type="OrthoDB" id="6512771at2759"/>
<evidence type="ECO:0000259" key="14">
    <source>
        <dbReference type="PROSITE" id="PS50089"/>
    </source>
</evidence>
<gene>
    <name evidence="16" type="ORF">BRENAR_LOCUS4492</name>
</gene>
<evidence type="ECO:0000256" key="3">
    <source>
        <dbReference type="ARBA" id="ARBA00022723"/>
    </source>
</evidence>
<evidence type="ECO:0000256" key="2">
    <source>
        <dbReference type="ARBA" id="ARBA00007269"/>
    </source>
</evidence>
<comment type="subcellular location">
    <subcellularLocation>
        <location evidence="1">Nucleus</location>
    </subcellularLocation>
</comment>
<dbReference type="PROSITE" id="PS50089">
    <property type="entry name" value="ZF_RING_2"/>
    <property type="match status" value="1"/>
</dbReference>
<feature type="region of interest" description="Disordered" evidence="12">
    <location>
        <begin position="1"/>
        <end position="58"/>
    </location>
</feature>
<evidence type="ECO:0000256" key="8">
    <source>
        <dbReference type="ARBA" id="ARBA00023163"/>
    </source>
</evidence>
<dbReference type="PANTHER" id="PTHR12360">
    <property type="entry name" value="NUCLEAR TRANSCRIPTION FACTOR, X-BOX BINDING 1 NFX1"/>
    <property type="match status" value="1"/>
</dbReference>
<reference evidence="16 17" key="1">
    <citation type="submission" date="2018-12" db="EMBL/GenBank/DDBJ databases">
        <authorList>
            <person name="Tiukova I."/>
            <person name="Dainat J."/>
        </authorList>
    </citation>
    <scope>NUCLEOTIDE SEQUENCE [LARGE SCALE GENOMIC DNA]</scope>
</reference>
<dbReference type="InterPro" id="IPR001841">
    <property type="entry name" value="Znf_RING"/>
</dbReference>
<evidence type="ECO:0000256" key="10">
    <source>
        <dbReference type="PROSITE-ProRule" id="PRU00175"/>
    </source>
</evidence>